<proteinExistence type="predicted"/>
<feature type="compositionally biased region" description="Low complexity" evidence="2">
    <location>
        <begin position="123"/>
        <end position="139"/>
    </location>
</feature>
<keyword evidence="1" id="KW-0175">Coiled coil</keyword>
<reference evidence="3 4" key="1">
    <citation type="submission" date="2020-02" db="EMBL/GenBank/DDBJ databases">
        <title>Characterization of phylogenetic diversity of novel bifidobacterial species isolated in Czech ZOOs.</title>
        <authorList>
            <person name="Lugli G.A."/>
            <person name="Vera N.B."/>
            <person name="Ventura M."/>
        </authorList>
    </citation>
    <scope>NUCLEOTIDE SEQUENCE [LARGE SCALE GENOMIC DNA]</scope>
    <source>
        <strain evidence="3 4">DSM 109958</strain>
    </source>
</reference>
<evidence type="ECO:0000256" key="2">
    <source>
        <dbReference type="SAM" id="MobiDB-lite"/>
    </source>
</evidence>
<keyword evidence="3" id="KW-0131">Cell cycle</keyword>
<dbReference type="AlphaFoldDB" id="A0A7Y0HY08"/>
<dbReference type="Proteomes" id="UP000588277">
    <property type="component" value="Unassembled WGS sequence"/>
</dbReference>
<accession>A0A7Y0HY08</accession>
<keyword evidence="3" id="KW-0132">Cell division</keyword>
<name>A0A7Y0HY08_9BIFI</name>
<feature type="region of interest" description="Disordered" evidence="2">
    <location>
        <begin position="1"/>
        <end position="154"/>
    </location>
</feature>
<evidence type="ECO:0000313" key="4">
    <source>
        <dbReference type="Proteomes" id="UP000588277"/>
    </source>
</evidence>
<keyword evidence="4" id="KW-1185">Reference proteome</keyword>
<feature type="compositionally biased region" description="Low complexity" evidence="2">
    <location>
        <begin position="57"/>
        <end position="81"/>
    </location>
</feature>
<gene>
    <name evidence="3" type="ORF">G1C96_1365</name>
</gene>
<evidence type="ECO:0000313" key="3">
    <source>
        <dbReference type="EMBL" id="NMN00786.1"/>
    </source>
</evidence>
<comment type="caution">
    <text evidence="3">The sequence shown here is derived from an EMBL/GenBank/DDBJ whole genome shotgun (WGS) entry which is preliminary data.</text>
</comment>
<dbReference type="GO" id="GO:0051301">
    <property type="term" value="P:cell division"/>
    <property type="evidence" value="ECO:0007669"/>
    <property type="project" value="UniProtKB-KW"/>
</dbReference>
<protein>
    <submittedName>
        <fullName evidence="3">Cell division initiation protein</fullName>
    </submittedName>
</protein>
<feature type="compositionally biased region" description="Acidic residues" evidence="2">
    <location>
        <begin position="31"/>
        <end position="43"/>
    </location>
</feature>
<organism evidence="3 4">
    <name type="scientific">Bifidobacterium moraviense</name>
    <dbReference type="NCBI Taxonomy" id="2675323"/>
    <lineage>
        <taxon>Bacteria</taxon>
        <taxon>Bacillati</taxon>
        <taxon>Actinomycetota</taxon>
        <taxon>Actinomycetes</taxon>
        <taxon>Bifidobacteriales</taxon>
        <taxon>Bifidobacteriaceae</taxon>
        <taxon>Bifidobacterium</taxon>
    </lineage>
</organism>
<evidence type="ECO:0000256" key="1">
    <source>
        <dbReference type="SAM" id="Coils"/>
    </source>
</evidence>
<feature type="coiled-coil region" evidence="1">
    <location>
        <begin position="189"/>
        <end position="234"/>
    </location>
</feature>
<sequence length="346" mass="37141">MVDDQRTEQFSARGRDDDDDTGEAHTVEPGSVEELDVSDDTDDSAAPVSFAPLDVTPQSSPAVPAQSAQQAPAAQSSAAPSLSTDAMPAPLPFPEPIREHVEQPRPAVADDQVTEPVHKARHASPAASADPRPAAQQPSVPRMPDLRATGDDRSRNEFTTVYDILDGIESTLNEAKAGFFTPNVVKVDRDELSAQLEELKKMLPVQLERASALMREAERRLEGAQTQANAIVAAAQSRAADMIKEANDQAQFLSGQENVVALAQAKARATMETAQAKSDRLTNGADKYCVEVMQSLDQQLDKLKQDVNAGLNVLYARQQRAAQDYAAVQAAAQSDGVSGTDQEDQQ</sequence>
<dbReference type="EMBL" id="JAAIIH010000010">
    <property type="protein sequence ID" value="NMN00786.1"/>
    <property type="molecule type" value="Genomic_DNA"/>
</dbReference>
<feature type="compositionally biased region" description="Basic and acidic residues" evidence="2">
    <location>
        <begin position="144"/>
        <end position="154"/>
    </location>
</feature>